<evidence type="ECO:0000313" key="3">
    <source>
        <dbReference type="RefSeq" id="XP_055861975.1"/>
    </source>
</evidence>
<protein>
    <submittedName>
        <fullName evidence="3">Uncharacterized protein LOC129922031</fullName>
    </submittedName>
    <submittedName>
        <fullName evidence="4">Uncharacterized protein LOC129923719</fullName>
    </submittedName>
</protein>
<dbReference type="Proteomes" id="UP001165740">
    <property type="component" value="Chromosome 12"/>
</dbReference>
<dbReference type="PANTHER" id="PTHR33309">
    <property type="entry name" value="KERATIN, ULTRA HIGH-SULFUR MATRIX PROTEIN-LIKE"/>
    <property type="match status" value="1"/>
</dbReference>
<evidence type="ECO:0000259" key="1">
    <source>
        <dbReference type="Pfam" id="PF20700"/>
    </source>
</evidence>
<sequence>MPTKGYMFGKKKRYCKPRGRHASKTNAQLQSSVLDTAGSEAATTQPASAAERKISLTAVTNADNTNKRLPEDFIYVMMNSMQLTTMVSLLCCPHCFDNKLTMCITQSKGMAHLIKIKCLNCETYLWSDWTSKKSNDVHLDINVRAVAALKESGISHSKFDRFCGLMSMPCMHRNTYNNLANIVNTAIIEAGEECMIRASAVVHGRNISQPLTTDERISLTGCPVITVSFDGTWHKRGHSSHSGIGTVIDFDTGLVIDTEVLSNYCHVCDSNSAELNFDASKHMCQKNFSGSANAMEAAAASKIFSRSVASRKLVYGTMLCDGDSKSHSSAITNSGYDVEILKEDCINHISKRMFNALNNLKMSNKKELNYRLTKPKIEKITNYYSKALRQNAPDIQKMKLAVMGSFFHMMSSDLDHNHRLCPDGATSWCHFKRSEALKQPYKKHNQTITSEIGKLLFPIMKRLTDTDLLKRCSRMGTQNANESFHSLIWQRCPKTEFATLKTVRAATYLAVLAFNNGPVGIRSVFDILGIPWTLKNISSSEKKQNVKLQLVRKRKSIALVSRRKNLKKRRIEHEHRAEVLEGPTYQSGHFNE</sequence>
<proteinExistence type="predicted"/>
<dbReference type="GeneID" id="129922031"/>
<dbReference type="Pfam" id="PF20700">
    <property type="entry name" value="Mutator"/>
    <property type="match status" value="1"/>
</dbReference>
<accession>A0A9W2YGZ7</accession>
<dbReference type="RefSeq" id="XP_055872159.1">
    <property type="nucleotide sequence ID" value="XM_056016184.1"/>
</dbReference>
<dbReference type="AlphaFoldDB" id="A0A9W2YGZ7"/>
<gene>
    <name evidence="3" type="primary">LOC129922031</name>
    <name evidence="4" type="synonym">LOC129923719</name>
</gene>
<dbReference type="PANTHER" id="PTHR33309:SF3">
    <property type="entry name" value="CCHC-TYPE DOMAIN-CONTAINING PROTEIN"/>
    <property type="match status" value="1"/>
</dbReference>
<name>A0A9W2YGZ7_BIOGL</name>
<dbReference type="InterPro" id="IPR049012">
    <property type="entry name" value="Mutator_transp_dom"/>
</dbReference>
<keyword evidence="2" id="KW-1185">Reference proteome</keyword>
<dbReference type="Proteomes" id="UP001165740">
    <property type="component" value="Chromosome 1"/>
</dbReference>
<organism evidence="2 3">
    <name type="scientific">Biomphalaria glabrata</name>
    <name type="common">Bloodfluke planorb</name>
    <name type="synonym">Freshwater snail</name>
    <dbReference type="NCBI Taxonomy" id="6526"/>
    <lineage>
        <taxon>Eukaryota</taxon>
        <taxon>Metazoa</taxon>
        <taxon>Spiralia</taxon>
        <taxon>Lophotrochozoa</taxon>
        <taxon>Mollusca</taxon>
        <taxon>Gastropoda</taxon>
        <taxon>Heterobranchia</taxon>
        <taxon>Euthyneura</taxon>
        <taxon>Panpulmonata</taxon>
        <taxon>Hygrophila</taxon>
        <taxon>Lymnaeoidea</taxon>
        <taxon>Planorbidae</taxon>
        <taxon>Biomphalaria</taxon>
    </lineage>
</organism>
<feature type="domain" description="Mutator-like transposase" evidence="1">
    <location>
        <begin position="95"/>
        <end position="429"/>
    </location>
</feature>
<reference evidence="3 4" key="1">
    <citation type="submission" date="2025-04" db="UniProtKB">
        <authorList>
            <consortium name="RefSeq"/>
        </authorList>
    </citation>
    <scope>IDENTIFICATION</scope>
</reference>
<evidence type="ECO:0000313" key="2">
    <source>
        <dbReference type="Proteomes" id="UP001165740"/>
    </source>
</evidence>
<dbReference type="OrthoDB" id="6149314at2759"/>
<evidence type="ECO:0000313" key="4">
    <source>
        <dbReference type="RefSeq" id="XP_055872159.1"/>
    </source>
</evidence>
<dbReference type="RefSeq" id="XP_055861975.1">
    <property type="nucleotide sequence ID" value="XM_056006000.1"/>
</dbReference>